<accession>A0A397WDR7</accession>
<dbReference type="Pfam" id="PF07714">
    <property type="entry name" value="PK_Tyr_Ser-Thr"/>
    <property type="match status" value="1"/>
</dbReference>
<keyword evidence="4" id="KW-1185">Reference proteome</keyword>
<dbReference type="AlphaFoldDB" id="A0A397WDR7"/>
<dbReference type="Proteomes" id="UP000266673">
    <property type="component" value="Unassembled WGS sequence"/>
</dbReference>
<dbReference type="InterPro" id="IPR051681">
    <property type="entry name" value="Ser/Thr_Kinases-Pseudokinases"/>
</dbReference>
<sequence>MAQSEKAAQIRTAIKDVGIKFIEYSSLQDITPVGRGGFGEIFKAFWPQPGITVALKCIDHNNDPYKAFIKEVKSLIIVNYHENIIRFLGVSFDQDRYFVVMQYADGGNLRDFLKENFSILTWSDKIRIAKEIAAGLKCIHSEDIVHRDLHSKNILVHNGKMIITDLGISKSLNEVSITSSNSGYGLIPYIDPEYLNNVCPKRGKEFDIYSLGVLFWEISSGRAPFEDQNLDISIGIKIIQGLRETPVEGSPLKYVKLYKKCWDGIPKNRPTIEEVVERLNNIELIINENKSDFILPLTPPSSPMDPRSITPNTHLIFPLSTIESNKHTPNQPSLIHVFEPPTLQEMNNKNSFH</sequence>
<organism evidence="3 4">
    <name type="scientific">Gigaspora rosea</name>
    <dbReference type="NCBI Taxonomy" id="44941"/>
    <lineage>
        <taxon>Eukaryota</taxon>
        <taxon>Fungi</taxon>
        <taxon>Fungi incertae sedis</taxon>
        <taxon>Mucoromycota</taxon>
        <taxon>Glomeromycotina</taxon>
        <taxon>Glomeromycetes</taxon>
        <taxon>Diversisporales</taxon>
        <taxon>Gigasporaceae</taxon>
        <taxon>Gigaspora</taxon>
    </lineage>
</organism>
<gene>
    <name evidence="3" type="ORF">C2G38_2152196</name>
</gene>
<dbReference type="GO" id="GO:0005524">
    <property type="term" value="F:ATP binding"/>
    <property type="evidence" value="ECO:0007669"/>
    <property type="project" value="UniProtKB-UniRule"/>
</dbReference>
<dbReference type="InterPro" id="IPR011009">
    <property type="entry name" value="Kinase-like_dom_sf"/>
</dbReference>
<evidence type="ECO:0000259" key="2">
    <source>
        <dbReference type="PROSITE" id="PS50011"/>
    </source>
</evidence>
<feature type="binding site" evidence="1">
    <location>
        <position position="56"/>
    </location>
    <ligand>
        <name>ATP</name>
        <dbReference type="ChEBI" id="CHEBI:30616"/>
    </ligand>
</feature>
<comment type="caution">
    <text evidence="3">The sequence shown here is derived from an EMBL/GenBank/DDBJ whole genome shotgun (WGS) entry which is preliminary data.</text>
</comment>
<keyword evidence="3" id="KW-0418">Kinase</keyword>
<dbReference type="PANTHER" id="PTHR44329">
    <property type="entry name" value="SERINE/THREONINE-PROTEIN KINASE TNNI3K-RELATED"/>
    <property type="match status" value="1"/>
</dbReference>
<dbReference type="PROSITE" id="PS00107">
    <property type="entry name" value="PROTEIN_KINASE_ATP"/>
    <property type="match status" value="1"/>
</dbReference>
<keyword evidence="1" id="KW-0067">ATP-binding</keyword>
<evidence type="ECO:0000313" key="3">
    <source>
        <dbReference type="EMBL" id="RIB30596.1"/>
    </source>
</evidence>
<name>A0A397WDR7_9GLOM</name>
<reference evidence="3 4" key="1">
    <citation type="submission" date="2018-06" db="EMBL/GenBank/DDBJ databases">
        <title>Comparative genomics reveals the genomic features of Rhizophagus irregularis, R. cerebriforme, R. diaphanum and Gigaspora rosea, and their symbiotic lifestyle signature.</title>
        <authorList>
            <person name="Morin E."/>
            <person name="San Clemente H."/>
            <person name="Chen E.C.H."/>
            <person name="De La Providencia I."/>
            <person name="Hainaut M."/>
            <person name="Kuo A."/>
            <person name="Kohler A."/>
            <person name="Murat C."/>
            <person name="Tang N."/>
            <person name="Roy S."/>
            <person name="Loubradou J."/>
            <person name="Henrissat B."/>
            <person name="Grigoriev I.V."/>
            <person name="Corradi N."/>
            <person name="Roux C."/>
            <person name="Martin F.M."/>
        </authorList>
    </citation>
    <scope>NUCLEOTIDE SEQUENCE [LARGE SCALE GENOMIC DNA]</scope>
    <source>
        <strain evidence="3 4">DAOM 194757</strain>
    </source>
</reference>
<dbReference type="OrthoDB" id="2360213at2759"/>
<dbReference type="PANTHER" id="PTHR44329:SF291">
    <property type="entry name" value="PROTEIN KINASE DOMAIN-CONTAINING PROTEIN"/>
    <property type="match status" value="1"/>
</dbReference>
<protein>
    <submittedName>
        <fullName evidence="3">Kinase-like domain-containing protein</fullName>
    </submittedName>
</protein>
<dbReference type="STRING" id="44941.A0A397WDR7"/>
<dbReference type="Gene3D" id="1.10.510.10">
    <property type="entry name" value="Transferase(Phosphotransferase) domain 1"/>
    <property type="match status" value="1"/>
</dbReference>
<dbReference type="InterPro" id="IPR001245">
    <property type="entry name" value="Ser-Thr/Tyr_kinase_cat_dom"/>
</dbReference>
<evidence type="ECO:0000313" key="4">
    <source>
        <dbReference type="Proteomes" id="UP000266673"/>
    </source>
</evidence>
<dbReference type="EMBL" id="QKWP01000009">
    <property type="protein sequence ID" value="RIB30596.1"/>
    <property type="molecule type" value="Genomic_DNA"/>
</dbReference>
<dbReference type="GO" id="GO:0004674">
    <property type="term" value="F:protein serine/threonine kinase activity"/>
    <property type="evidence" value="ECO:0007669"/>
    <property type="project" value="TreeGrafter"/>
</dbReference>
<proteinExistence type="predicted"/>
<dbReference type="InterPro" id="IPR000719">
    <property type="entry name" value="Prot_kinase_dom"/>
</dbReference>
<keyword evidence="3" id="KW-0808">Transferase</keyword>
<keyword evidence="1" id="KW-0547">Nucleotide-binding</keyword>
<dbReference type="InterPro" id="IPR017441">
    <property type="entry name" value="Protein_kinase_ATP_BS"/>
</dbReference>
<dbReference type="PRINTS" id="PR00109">
    <property type="entry name" value="TYRKINASE"/>
</dbReference>
<dbReference type="SUPFAM" id="SSF56112">
    <property type="entry name" value="Protein kinase-like (PK-like)"/>
    <property type="match status" value="1"/>
</dbReference>
<feature type="domain" description="Protein kinase" evidence="2">
    <location>
        <begin position="27"/>
        <end position="284"/>
    </location>
</feature>
<dbReference type="PROSITE" id="PS50011">
    <property type="entry name" value="PROTEIN_KINASE_DOM"/>
    <property type="match status" value="1"/>
</dbReference>
<evidence type="ECO:0000256" key="1">
    <source>
        <dbReference type="PROSITE-ProRule" id="PRU10141"/>
    </source>
</evidence>